<keyword evidence="3" id="KW-1185">Reference proteome</keyword>
<evidence type="ECO:0000313" key="2">
    <source>
        <dbReference type="EMBL" id="VDM23732.1"/>
    </source>
</evidence>
<protein>
    <submittedName>
        <fullName evidence="4">NB-ARC domain-containing protein</fullName>
    </submittedName>
</protein>
<dbReference type="Proteomes" id="UP000274429">
    <property type="component" value="Unassembled WGS sequence"/>
</dbReference>
<evidence type="ECO:0000313" key="4">
    <source>
        <dbReference type="WBParaSite" id="TTAC_0000392301-mRNA-1"/>
    </source>
</evidence>
<proteinExistence type="predicted"/>
<reference evidence="4" key="1">
    <citation type="submission" date="2017-02" db="UniProtKB">
        <authorList>
            <consortium name="WormBaseParasite"/>
        </authorList>
    </citation>
    <scope>IDENTIFICATION</scope>
</reference>
<dbReference type="EMBL" id="UYWX01003273">
    <property type="protein sequence ID" value="VDM23732.1"/>
    <property type="molecule type" value="Genomic_DNA"/>
</dbReference>
<accession>A0A0R3WT33</accession>
<reference evidence="2 3" key="2">
    <citation type="submission" date="2018-11" db="EMBL/GenBank/DDBJ databases">
        <authorList>
            <consortium name="Pathogen Informatics"/>
        </authorList>
    </citation>
    <scope>NUCLEOTIDE SEQUENCE [LARGE SCALE GENOMIC DNA]</scope>
</reference>
<dbReference type="Pfam" id="PF12372">
    <property type="entry name" value="Htt_N-HEAT"/>
    <property type="match status" value="1"/>
</dbReference>
<dbReference type="AlphaFoldDB" id="A0A0R3WT33"/>
<organism evidence="4">
    <name type="scientific">Hydatigena taeniaeformis</name>
    <name type="common">Feline tapeworm</name>
    <name type="synonym">Taenia taeniaeformis</name>
    <dbReference type="NCBI Taxonomy" id="6205"/>
    <lineage>
        <taxon>Eukaryota</taxon>
        <taxon>Metazoa</taxon>
        <taxon>Spiralia</taxon>
        <taxon>Lophotrochozoa</taxon>
        <taxon>Platyhelminthes</taxon>
        <taxon>Cestoda</taxon>
        <taxon>Eucestoda</taxon>
        <taxon>Cyclophyllidea</taxon>
        <taxon>Taeniidae</taxon>
        <taxon>Hydatigera</taxon>
    </lineage>
</organism>
<name>A0A0R3WT33_HYDTA</name>
<evidence type="ECO:0000313" key="3">
    <source>
        <dbReference type="Proteomes" id="UP000274429"/>
    </source>
</evidence>
<gene>
    <name evidence="2" type="ORF">TTAC_LOCUS3908</name>
</gene>
<dbReference type="WBParaSite" id="TTAC_0000392301-mRNA-1">
    <property type="protein sequence ID" value="TTAC_0000392301-mRNA-1"/>
    <property type="gene ID" value="TTAC_0000392301"/>
</dbReference>
<dbReference type="OrthoDB" id="10065698at2759"/>
<sequence length="501" mass="56358">MVQCESMQHNNATGSYNQKTSSKGVTELVSNMFQFFVVLTHEKKGSPDTTPDARTVLSLSEVVHLAEVLAAGGVDVNSFVVPALAPLIIDIYVVRGIQHHNTLRANWPNSPQGRLSDLKDHLVKDLRDWNAHRENLLGFMLPKFIGNSRVLDFFCVILEAASLTDSVLRVPFENRGDSMANKTATEICRQFLSALADCRLTIDKCGDVEACLRLIKRLALSPWPCEIIHDLLLRQLIPILFQPPSQGFSFKESLEQFQRWVACKFVCLRFLLLLTLKQPSTLLPALQEFGACGEADPRTVLFGYLLHLLEISCEALLDYLPDNVDKVISYSSSPSTAEPNLAFIEQILLALELELLTFDRLHVLSPSGVPKETVERLDEMLMIYGRLKPLLLILWKQIRIEIFHCYGEYNLHVAPYHRNSVCLRKTAFLLNFRSKLGETMNDHTFSLAPDLLCLLKASEVHEMITSIEDVKQRLVLLKEVLSALITGVNNAKVGTVHHSFG</sequence>
<feature type="region of interest" description="Disordered" evidence="1">
    <location>
        <begin position="1"/>
        <end position="20"/>
    </location>
</feature>
<dbReference type="STRING" id="6205.A0A0R3WT33"/>
<evidence type="ECO:0000256" key="1">
    <source>
        <dbReference type="SAM" id="MobiDB-lite"/>
    </source>
</evidence>
<dbReference type="InterPro" id="IPR024613">
    <property type="entry name" value="Huntingtin_N_HEAT_rpt-2"/>
</dbReference>